<sequence length="513" mass="58494">MIPAGMHSSDKIDGTREREIPVALYWLPVVVSSAAFTAYFLARRSPGLFWAFNLWDYLYGPLPYLFAACAAVFSLPPFLKYMTRCFERFADRPFNFKVKGTALLVLRAVVIICIFLILWTFREVRYTGDADFLKTLVSYGKPFRIQEAGGLFLFFAAAVSEKYLGLNFETILDAMICGSGVIFFVCLYKLACLLFESTWQRLLAFVLLAVPGYSRLFFGHMEVYGFHLAACSAYFYFAILYLKRRRRIFLPALCFGVALWLHLSTLFLAPSLVYLIVERRHEIRQSREMIRLVASCSFFALLPALSFLLAMEVSGYWNYIGQAFVDLTQILFGGRNQADLPVIIPFFGPRTYVYNGSQATQYHFLSKDHMLFLLNSNFILAPAGLLTAAVLLVASIKKNKLSSPILRFILVTSVFMTAYSLVLYPFFWAYDWDLFSVTAFCNTLLATHLLLHYFERRRVAVYLAIYLLSFSLFFSSLPFILVGSMKEVKEAGPFSLPRVPSDVLLKGTLRKAP</sequence>
<proteinExistence type="predicted"/>
<organism evidence="2 3">
    <name type="scientific">Candidatus Abyssobacteria bacterium SURF_17</name>
    <dbReference type="NCBI Taxonomy" id="2093361"/>
    <lineage>
        <taxon>Bacteria</taxon>
        <taxon>Pseudomonadati</taxon>
        <taxon>Candidatus Hydrogenedentota</taxon>
        <taxon>Candidatus Abyssobacteria</taxon>
    </lineage>
</organism>
<comment type="caution">
    <text evidence="2">The sequence shown here is derived from an EMBL/GenBank/DDBJ whole genome shotgun (WGS) entry which is preliminary data.</text>
</comment>
<feature type="transmembrane region" description="Helical" evidence="1">
    <location>
        <begin position="100"/>
        <end position="121"/>
    </location>
</feature>
<accession>A0A419F6U9</accession>
<keyword evidence="1" id="KW-1133">Transmembrane helix</keyword>
<feature type="transmembrane region" description="Helical" evidence="1">
    <location>
        <begin position="225"/>
        <end position="242"/>
    </location>
</feature>
<feature type="transmembrane region" description="Helical" evidence="1">
    <location>
        <begin position="62"/>
        <end position="79"/>
    </location>
</feature>
<gene>
    <name evidence="2" type="ORF">C4532_03070</name>
</gene>
<feature type="transmembrane region" description="Helical" evidence="1">
    <location>
        <begin position="171"/>
        <end position="190"/>
    </location>
</feature>
<evidence type="ECO:0000313" key="3">
    <source>
        <dbReference type="Proteomes" id="UP000285961"/>
    </source>
</evidence>
<reference evidence="2 3" key="1">
    <citation type="journal article" date="2017" name="ISME J.">
        <title>Energy and carbon metabolisms in a deep terrestrial subsurface fluid microbial community.</title>
        <authorList>
            <person name="Momper L."/>
            <person name="Jungbluth S.P."/>
            <person name="Lee M.D."/>
            <person name="Amend J.P."/>
        </authorList>
    </citation>
    <scope>NUCLEOTIDE SEQUENCE [LARGE SCALE GENOMIC DNA]</scope>
    <source>
        <strain evidence="2">SURF_17</strain>
    </source>
</reference>
<dbReference type="AlphaFoldDB" id="A0A419F6U9"/>
<evidence type="ECO:0000313" key="2">
    <source>
        <dbReference type="EMBL" id="RJP74138.1"/>
    </source>
</evidence>
<feature type="transmembrane region" description="Helical" evidence="1">
    <location>
        <begin position="461"/>
        <end position="481"/>
    </location>
</feature>
<feature type="transmembrane region" description="Helical" evidence="1">
    <location>
        <begin position="289"/>
        <end position="311"/>
    </location>
</feature>
<feature type="transmembrane region" description="Helical" evidence="1">
    <location>
        <begin position="434"/>
        <end position="454"/>
    </location>
</feature>
<dbReference type="Proteomes" id="UP000285961">
    <property type="component" value="Unassembled WGS sequence"/>
</dbReference>
<feature type="transmembrane region" description="Helical" evidence="1">
    <location>
        <begin position="20"/>
        <end position="42"/>
    </location>
</feature>
<protein>
    <recommendedName>
        <fullName evidence="4">Glycosyltransferase RgtA/B/C/D-like domain-containing protein</fullName>
    </recommendedName>
</protein>
<feature type="transmembrane region" description="Helical" evidence="1">
    <location>
        <begin position="248"/>
        <end position="277"/>
    </location>
</feature>
<evidence type="ECO:0000256" key="1">
    <source>
        <dbReference type="SAM" id="Phobius"/>
    </source>
</evidence>
<evidence type="ECO:0008006" key="4">
    <source>
        <dbReference type="Google" id="ProtNLM"/>
    </source>
</evidence>
<keyword evidence="1" id="KW-0812">Transmembrane</keyword>
<dbReference type="EMBL" id="QZKI01000019">
    <property type="protein sequence ID" value="RJP74138.1"/>
    <property type="molecule type" value="Genomic_DNA"/>
</dbReference>
<feature type="transmembrane region" description="Helical" evidence="1">
    <location>
        <begin position="370"/>
        <end position="393"/>
    </location>
</feature>
<name>A0A419F6U9_9BACT</name>
<feature type="transmembrane region" description="Helical" evidence="1">
    <location>
        <begin position="405"/>
        <end position="428"/>
    </location>
</feature>
<keyword evidence="1" id="KW-0472">Membrane</keyword>